<dbReference type="AlphaFoldDB" id="A0A2S7KN98"/>
<name>A0A2S7KN98_9FLAO</name>
<keyword evidence="1" id="KW-0175">Coiled coil</keyword>
<dbReference type="Gene3D" id="2.150.10.10">
    <property type="entry name" value="Serralysin-like metalloprotease, C-terminal"/>
    <property type="match status" value="1"/>
</dbReference>
<sequence length="825" mass="85654">MFVSSIGAFAQVGINTTTPADGAMLDIESTSKGLLIPRVALTSTAVSAPVTPEPVTGVLVFNTATDGTAPNDVVPGFYWWDGTEWVTLEAAAEVSPDDLDEKWDLEGNAGTDQDVNFVGTTDNTGLTMRTNNTERFRVTTQGGGQVIGMQDGTPGNPFYSFNSDPSAGLWTNAVGELDFSINSYRYININGNATGSQRGEVTLNPGSFDIDFIVQTANTNAAMVVNGENDNVGLGTTAPDASSQLQLADPDKGLLINKVVLSATDNASPITSPATGLMVYNLVSAGSGATAVSPGFYSWDGSAWVPFVRSIDDLSDARSDVDGSNNGSSVFFGIDSGASDDGTNNKNVGIGYQSLVSGAGENNTAIGYQSAGSTAGGSGNTAIGKGALTSNTSGNNNTAIGLNALSSSTTSGGNIAIGKDAMSSSNGATANVAIGTNALQVSTTDGNTNIAMGSNSMLANTTGSQNVALGVSTLRENLTGGNNMALGVYSLRWSTEGEGHTAVGPYALNKYVGPSTDKGNTAIGNLTINALTTGGGNVGIGFESFRFGLQGDDNTMIGKFTGFHAGRDGTKIDENVFIGASAGFASTGSRNVYIGASAGSYSVGGPPPTTYSTGSDNVFIGNSVGKNSTAGAMSNTLLIDNSSTTQSLIYGDFSNDEVGINWDYSTTPSLPNTLSVNGDASKTTSGNWLANSDRRLKKDINTIKPNEALDMITQLRGVTYHWNDNQTGLDRPETIQYGFVAQELMEVFPEKVTKDGLGFYQTAYGDYDALFVQAFKELKAQNEEKDERIAELEDKLQQMEALADRLSALETKLGVGETDSAKNED</sequence>
<dbReference type="Gene3D" id="1.10.10.10">
    <property type="entry name" value="Winged helix-like DNA-binding domain superfamily/Winged helix DNA-binding domain"/>
    <property type="match status" value="1"/>
</dbReference>
<reference evidence="3 4" key="1">
    <citation type="submission" date="2016-11" db="EMBL/GenBank/DDBJ databases">
        <title>Trade-off between light-utilization and light-protection in marine flavobacteria.</title>
        <authorList>
            <person name="Kumagai Y."/>
        </authorList>
    </citation>
    <scope>NUCLEOTIDE SEQUENCE [LARGE SCALE GENOMIC DNA]</scope>
    <source>
        <strain evidence="3 4">NBRC 107741</strain>
    </source>
</reference>
<evidence type="ECO:0000259" key="2">
    <source>
        <dbReference type="PROSITE" id="PS51688"/>
    </source>
</evidence>
<evidence type="ECO:0000313" key="3">
    <source>
        <dbReference type="EMBL" id="PQB04109.1"/>
    </source>
</evidence>
<evidence type="ECO:0000256" key="1">
    <source>
        <dbReference type="SAM" id="Coils"/>
    </source>
</evidence>
<evidence type="ECO:0000313" key="4">
    <source>
        <dbReference type="Proteomes" id="UP000239800"/>
    </source>
</evidence>
<feature type="coiled-coil region" evidence="1">
    <location>
        <begin position="775"/>
        <end position="812"/>
    </location>
</feature>
<organism evidence="3 4">
    <name type="scientific">Aureitalea marina</name>
    <dbReference type="NCBI Taxonomy" id="930804"/>
    <lineage>
        <taxon>Bacteria</taxon>
        <taxon>Pseudomonadati</taxon>
        <taxon>Bacteroidota</taxon>
        <taxon>Flavobacteriia</taxon>
        <taxon>Flavobacteriales</taxon>
        <taxon>Flavobacteriaceae</taxon>
        <taxon>Aureitalea</taxon>
    </lineage>
</organism>
<comment type="caution">
    <text evidence="3">The sequence shown here is derived from an EMBL/GenBank/DDBJ whole genome shotgun (WGS) entry which is preliminary data.</text>
</comment>
<dbReference type="EMBL" id="MQUB01000001">
    <property type="protein sequence ID" value="PQB04109.1"/>
    <property type="molecule type" value="Genomic_DNA"/>
</dbReference>
<proteinExistence type="predicted"/>
<dbReference type="InterPro" id="IPR011049">
    <property type="entry name" value="Serralysin-like_metalloprot_C"/>
</dbReference>
<dbReference type="Proteomes" id="UP000239800">
    <property type="component" value="Unassembled WGS sequence"/>
</dbReference>
<dbReference type="PROSITE" id="PS51688">
    <property type="entry name" value="ICA"/>
    <property type="match status" value="1"/>
</dbReference>
<dbReference type="RefSeq" id="WP_181039946.1">
    <property type="nucleotide sequence ID" value="NZ_MQUB01000001.1"/>
</dbReference>
<protein>
    <recommendedName>
        <fullName evidence="2">Peptidase S74 domain-containing protein</fullName>
    </recommendedName>
</protein>
<dbReference type="InterPro" id="IPR036388">
    <property type="entry name" value="WH-like_DNA-bd_sf"/>
</dbReference>
<feature type="domain" description="Peptidase S74" evidence="2">
    <location>
        <begin position="692"/>
        <end position="796"/>
    </location>
</feature>
<gene>
    <name evidence="3" type="ORF">BST85_03730</name>
</gene>
<accession>A0A2S7KN98</accession>
<dbReference type="InterPro" id="IPR030392">
    <property type="entry name" value="S74_ICA"/>
</dbReference>
<keyword evidence="4" id="KW-1185">Reference proteome</keyword>
<dbReference type="Pfam" id="PF13884">
    <property type="entry name" value="Peptidase_S74"/>
    <property type="match status" value="1"/>
</dbReference>